<dbReference type="Gene3D" id="3.30.420.10">
    <property type="entry name" value="Ribonuclease H-like superfamily/Ribonuclease H"/>
    <property type="match status" value="1"/>
</dbReference>
<accession>A0A4C1TGM1</accession>
<reference evidence="1 2" key="1">
    <citation type="journal article" date="2019" name="Commun. Biol.">
        <title>The bagworm genome reveals a unique fibroin gene that provides high tensile strength.</title>
        <authorList>
            <person name="Kono N."/>
            <person name="Nakamura H."/>
            <person name="Ohtoshi R."/>
            <person name="Tomita M."/>
            <person name="Numata K."/>
            <person name="Arakawa K."/>
        </authorList>
    </citation>
    <scope>NUCLEOTIDE SEQUENCE [LARGE SCALE GENOMIC DNA]</scope>
</reference>
<dbReference type="Proteomes" id="UP000299102">
    <property type="component" value="Unassembled WGS sequence"/>
</dbReference>
<dbReference type="OrthoDB" id="616263at2759"/>
<keyword evidence="1" id="KW-0808">Transferase</keyword>
<dbReference type="STRING" id="151549.A0A4C1TGM1"/>
<proteinExistence type="predicted"/>
<dbReference type="PANTHER" id="PTHR46060:SF1">
    <property type="entry name" value="MARINER MOS1 TRANSPOSASE-LIKE PROTEIN"/>
    <property type="match status" value="1"/>
</dbReference>
<gene>
    <name evidence="1" type="primary">SETMAR</name>
    <name evidence="1" type="ORF">EVAR_8267_1</name>
</gene>
<protein>
    <submittedName>
        <fullName evidence="1">Histone-lysine N-methyltransferase SETMAR</fullName>
    </submittedName>
</protein>
<dbReference type="PANTHER" id="PTHR46060">
    <property type="entry name" value="MARINER MOS1 TRANSPOSASE-LIKE PROTEIN"/>
    <property type="match status" value="1"/>
</dbReference>
<dbReference type="AlphaFoldDB" id="A0A4C1TGM1"/>
<dbReference type="GO" id="GO:0008168">
    <property type="term" value="F:methyltransferase activity"/>
    <property type="evidence" value="ECO:0007669"/>
    <property type="project" value="UniProtKB-KW"/>
</dbReference>
<keyword evidence="2" id="KW-1185">Reference proteome</keyword>
<name>A0A4C1TGM1_EUMVA</name>
<evidence type="ECO:0000313" key="2">
    <source>
        <dbReference type="Proteomes" id="UP000299102"/>
    </source>
</evidence>
<comment type="caution">
    <text evidence="1">The sequence shown here is derived from an EMBL/GenBank/DDBJ whole genome shotgun (WGS) entry which is preliminary data.</text>
</comment>
<dbReference type="InterPro" id="IPR036397">
    <property type="entry name" value="RNaseH_sf"/>
</dbReference>
<dbReference type="GO" id="GO:0032259">
    <property type="term" value="P:methylation"/>
    <property type="evidence" value="ECO:0007669"/>
    <property type="project" value="UniProtKB-KW"/>
</dbReference>
<evidence type="ECO:0000313" key="1">
    <source>
        <dbReference type="EMBL" id="GBP13356.1"/>
    </source>
</evidence>
<sequence>MSFYHRGKTINSDFYCQHLMRLKEEVEKNQSELINRKSVVFHHDNARQHTPSATPEILREFGWKISMHPPFSPELAPSDFHLFRSLQISSSNVRLTSKEDSQNYLSQFFDQKSQNFYSSG</sequence>
<dbReference type="EMBL" id="BGZK01000056">
    <property type="protein sequence ID" value="GBP13356.1"/>
    <property type="molecule type" value="Genomic_DNA"/>
</dbReference>
<organism evidence="1 2">
    <name type="scientific">Eumeta variegata</name>
    <name type="common">Bagworm moth</name>
    <name type="synonym">Eumeta japonica</name>
    <dbReference type="NCBI Taxonomy" id="151549"/>
    <lineage>
        <taxon>Eukaryota</taxon>
        <taxon>Metazoa</taxon>
        <taxon>Ecdysozoa</taxon>
        <taxon>Arthropoda</taxon>
        <taxon>Hexapoda</taxon>
        <taxon>Insecta</taxon>
        <taxon>Pterygota</taxon>
        <taxon>Neoptera</taxon>
        <taxon>Endopterygota</taxon>
        <taxon>Lepidoptera</taxon>
        <taxon>Glossata</taxon>
        <taxon>Ditrysia</taxon>
        <taxon>Tineoidea</taxon>
        <taxon>Psychidae</taxon>
        <taxon>Oiketicinae</taxon>
        <taxon>Eumeta</taxon>
    </lineage>
</organism>
<dbReference type="GO" id="GO:0003676">
    <property type="term" value="F:nucleic acid binding"/>
    <property type="evidence" value="ECO:0007669"/>
    <property type="project" value="InterPro"/>
</dbReference>
<dbReference type="InterPro" id="IPR052709">
    <property type="entry name" value="Transposase-MT_Hybrid"/>
</dbReference>
<keyword evidence="1" id="KW-0489">Methyltransferase</keyword>